<dbReference type="PROSITE" id="PS51175">
    <property type="entry name" value="CBM6"/>
    <property type="match status" value="1"/>
</dbReference>
<dbReference type="GO" id="GO:0009055">
    <property type="term" value="F:electron transfer activity"/>
    <property type="evidence" value="ECO:0007669"/>
    <property type="project" value="InterPro"/>
</dbReference>
<keyword evidence="3 7" id="KW-0479">Metal-binding</keyword>
<feature type="domain" description="CBM6" evidence="11">
    <location>
        <begin position="775"/>
        <end position="904"/>
    </location>
</feature>
<feature type="region of interest" description="Disordered" evidence="8">
    <location>
        <begin position="329"/>
        <end position="352"/>
    </location>
</feature>
<dbReference type="PANTHER" id="PTHR19328">
    <property type="entry name" value="HEDGEHOG-INTERACTING PROTEIN"/>
    <property type="match status" value="1"/>
</dbReference>
<keyword evidence="1" id="KW-0813">Transport</keyword>
<reference evidence="12 13" key="1">
    <citation type="journal article" date="2009" name="Stand. Genomic Sci.">
        <title>Complete genome sequence of Dyadobacter fermentans type strain (NS114).</title>
        <authorList>
            <person name="Lang E."/>
            <person name="Lapidus A."/>
            <person name="Chertkov O."/>
            <person name="Brettin T."/>
            <person name="Detter J.C."/>
            <person name="Han C."/>
            <person name="Copeland A."/>
            <person name="Glavina Del Rio T."/>
            <person name="Nolan M."/>
            <person name="Chen F."/>
            <person name="Lucas S."/>
            <person name="Tice H."/>
            <person name="Cheng J.F."/>
            <person name="Land M."/>
            <person name="Hauser L."/>
            <person name="Chang Y.J."/>
            <person name="Jeffries C.D."/>
            <person name="Kopitz M."/>
            <person name="Bruce D."/>
            <person name="Goodwin L."/>
            <person name="Pitluck S."/>
            <person name="Ovchinnikova G."/>
            <person name="Pati A."/>
            <person name="Ivanova N."/>
            <person name="Mavrommatis K."/>
            <person name="Chen A."/>
            <person name="Palaniappan K."/>
            <person name="Chain P."/>
            <person name="Bristow J."/>
            <person name="Eisen J.A."/>
            <person name="Markowitz V."/>
            <person name="Hugenholtz P."/>
            <person name="Goker M."/>
            <person name="Rohde M."/>
            <person name="Kyrpides N.C."/>
            <person name="Klenk H.P."/>
        </authorList>
    </citation>
    <scope>NUCLEOTIDE SEQUENCE [LARGE SCALE GENOMIC DNA]</scope>
    <source>
        <strain evidence="13">ATCC 700827 / DSM 18053 / CIP 107007 / KCTC 52180 / NS114</strain>
    </source>
</reference>
<dbReference type="GO" id="GO:0005506">
    <property type="term" value="F:iron ion binding"/>
    <property type="evidence" value="ECO:0007669"/>
    <property type="project" value="InterPro"/>
</dbReference>
<dbReference type="CDD" id="cd04084">
    <property type="entry name" value="CBM6_xylanase-like"/>
    <property type="match status" value="1"/>
</dbReference>
<dbReference type="InterPro" id="IPR000601">
    <property type="entry name" value="PKD_dom"/>
</dbReference>
<dbReference type="Gene3D" id="1.10.760.10">
    <property type="entry name" value="Cytochrome c-like domain"/>
    <property type="match status" value="1"/>
</dbReference>
<dbReference type="Gene3D" id="2.60.120.260">
    <property type="entry name" value="Galactose-binding domain-like"/>
    <property type="match status" value="1"/>
</dbReference>
<dbReference type="KEGG" id="dfe:Dfer_5332"/>
<keyword evidence="2 7" id="KW-0349">Heme</keyword>
<dbReference type="Gene3D" id="2.120.10.30">
    <property type="entry name" value="TolB, C-terminal domain"/>
    <property type="match status" value="1"/>
</dbReference>
<evidence type="ECO:0000256" key="6">
    <source>
        <dbReference type="ARBA" id="ARBA00023004"/>
    </source>
</evidence>
<dbReference type="STRING" id="471854.Dfer_5332"/>
<dbReference type="InterPro" id="IPR036909">
    <property type="entry name" value="Cyt_c-like_dom_sf"/>
</dbReference>
<dbReference type="InterPro" id="IPR006584">
    <property type="entry name" value="Cellulose-bd_IV"/>
</dbReference>
<keyword evidence="13" id="KW-1185">Reference proteome</keyword>
<dbReference type="Proteomes" id="UP000002011">
    <property type="component" value="Chromosome"/>
</dbReference>
<keyword evidence="4" id="KW-0732">Signal</keyword>
<evidence type="ECO:0000256" key="2">
    <source>
        <dbReference type="ARBA" id="ARBA00022617"/>
    </source>
</evidence>
<dbReference type="PRINTS" id="PR00606">
    <property type="entry name" value="CYTCHROMECID"/>
</dbReference>
<name>C6VTG1_DYAFD</name>
<organism evidence="12 13">
    <name type="scientific">Dyadobacter fermentans (strain ATCC 700827 / DSM 18053 / CIP 107007 / KCTC 52180 / NS114)</name>
    <dbReference type="NCBI Taxonomy" id="471854"/>
    <lineage>
        <taxon>Bacteria</taxon>
        <taxon>Pseudomonadati</taxon>
        <taxon>Bacteroidota</taxon>
        <taxon>Cytophagia</taxon>
        <taxon>Cytophagales</taxon>
        <taxon>Spirosomataceae</taxon>
        <taxon>Dyadobacter</taxon>
    </lineage>
</organism>
<protein>
    <submittedName>
        <fullName evidence="12">PKD domain containing protein</fullName>
    </submittedName>
</protein>
<feature type="binding site" description="covalent" evidence="7">
    <location>
        <position position="654"/>
    </location>
    <ligand>
        <name>heme c</name>
        <dbReference type="ChEBI" id="CHEBI:61717"/>
    </ligand>
</feature>
<dbReference type="GO" id="GO:0020037">
    <property type="term" value="F:heme binding"/>
    <property type="evidence" value="ECO:0007669"/>
    <property type="project" value="InterPro"/>
</dbReference>
<dbReference type="RefSeq" id="WP_015814766.1">
    <property type="nucleotide sequence ID" value="NC_013037.1"/>
</dbReference>
<feature type="domain" description="Cytochrome c" evidence="10">
    <location>
        <begin position="628"/>
        <end position="721"/>
    </location>
</feature>
<gene>
    <name evidence="12" type="ordered locus">Dfer_5332</name>
</gene>
<comment type="PTM">
    <text evidence="7">Binds 1 heme c group covalently per subunit.</text>
</comment>
<feature type="binding site" description="covalent" evidence="7">
    <location>
        <position position="699"/>
    </location>
    <ligand>
        <name>heme c</name>
        <dbReference type="ChEBI" id="CHEBI:61717"/>
    </ligand>
</feature>
<dbReference type="SUPFAM" id="SSF50952">
    <property type="entry name" value="Soluble quinoprotein glucose dehydrogenase"/>
    <property type="match status" value="1"/>
</dbReference>
<dbReference type="Pfam" id="PF18911">
    <property type="entry name" value="PKD_4"/>
    <property type="match status" value="1"/>
</dbReference>
<dbReference type="PROSITE" id="PS50093">
    <property type="entry name" value="PKD"/>
    <property type="match status" value="1"/>
</dbReference>
<dbReference type="SUPFAM" id="SSF46626">
    <property type="entry name" value="Cytochrome c"/>
    <property type="match status" value="1"/>
</dbReference>
<evidence type="ECO:0000256" key="7">
    <source>
        <dbReference type="PIRSR" id="PIRSR602324-1"/>
    </source>
</evidence>
<dbReference type="SMART" id="SM00089">
    <property type="entry name" value="PKD"/>
    <property type="match status" value="1"/>
</dbReference>
<proteinExistence type="predicted"/>
<feature type="domain" description="PKD" evidence="9">
    <location>
        <begin position="487"/>
        <end position="568"/>
    </location>
</feature>
<evidence type="ECO:0000256" key="5">
    <source>
        <dbReference type="ARBA" id="ARBA00022982"/>
    </source>
</evidence>
<accession>C6VTG1</accession>
<dbReference type="GO" id="GO:0030246">
    <property type="term" value="F:carbohydrate binding"/>
    <property type="evidence" value="ECO:0007669"/>
    <property type="project" value="InterPro"/>
</dbReference>
<evidence type="ECO:0000259" key="11">
    <source>
        <dbReference type="PROSITE" id="PS51175"/>
    </source>
</evidence>
<dbReference type="Pfam" id="PF03422">
    <property type="entry name" value="CBM_6"/>
    <property type="match status" value="1"/>
</dbReference>
<dbReference type="eggNOG" id="COG4654">
    <property type="taxonomic scope" value="Bacteria"/>
</dbReference>
<dbReference type="SUPFAM" id="SSF49785">
    <property type="entry name" value="Galactose-binding domain-like"/>
    <property type="match status" value="1"/>
</dbReference>
<dbReference type="Pfam" id="PF07995">
    <property type="entry name" value="GSDH"/>
    <property type="match status" value="1"/>
</dbReference>
<keyword evidence="6 7" id="KW-0408">Iron</keyword>
<evidence type="ECO:0000256" key="3">
    <source>
        <dbReference type="ARBA" id="ARBA00022723"/>
    </source>
</evidence>
<dbReference type="InterPro" id="IPR013783">
    <property type="entry name" value="Ig-like_fold"/>
</dbReference>
<evidence type="ECO:0000256" key="4">
    <source>
        <dbReference type="ARBA" id="ARBA00022729"/>
    </source>
</evidence>
<dbReference type="eggNOG" id="COG3291">
    <property type="taxonomic scope" value="Bacteria"/>
</dbReference>
<dbReference type="SUPFAM" id="SSF49299">
    <property type="entry name" value="PKD domain"/>
    <property type="match status" value="1"/>
</dbReference>
<dbReference type="Pfam" id="PF00034">
    <property type="entry name" value="Cytochrom_C"/>
    <property type="match status" value="1"/>
</dbReference>
<evidence type="ECO:0000256" key="8">
    <source>
        <dbReference type="SAM" id="MobiDB-lite"/>
    </source>
</evidence>
<dbReference type="eggNOG" id="COG2133">
    <property type="taxonomic scope" value="Bacteria"/>
</dbReference>
<dbReference type="AlphaFoldDB" id="C6VTG1"/>
<dbReference type="InterPro" id="IPR035986">
    <property type="entry name" value="PKD_dom_sf"/>
</dbReference>
<evidence type="ECO:0000313" key="12">
    <source>
        <dbReference type="EMBL" id="ACT96525.1"/>
    </source>
</evidence>
<dbReference type="PROSITE" id="PS51007">
    <property type="entry name" value="CYTC"/>
    <property type="match status" value="1"/>
</dbReference>
<evidence type="ECO:0000259" key="10">
    <source>
        <dbReference type="PROSITE" id="PS51007"/>
    </source>
</evidence>
<keyword evidence="5" id="KW-0249">Electron transport</keyword>
<dbReference type="OrthoDB" id="9816308at2"/>
<dbReference type="EMBL" id="CP001619">
    <property type="protein sequence ID" value="ACT96525.1"/>
    <property type="molecule type" value="Genomic_DNA"/>
</dbReference>
<dbReference type="InterPro" id="IPR022409">
    <property type="entry name" value="PKD/Chitinase_dom"/>
</dbReference>
<dbReference type="InterPro" id="IPR011042">
    <property type="entry name" value="6-blade_b-propeller_TolB-like"/>
</dbReference>
<evidence type="ECO:0000313" key="13">
    <source>
        <dbReference type="Proteomes" id="UP000002011"/>
    </source>
</evidence>
<dbReference type="InterPro" id="IPR005084">
    <property type="entry name" value="CBM6"/>
</dbReference>
<feature type="binding site" description="covalent" evidence="7">
    <location>
        <position position="650"/>
    </location>
    <ligand>
        <name>heme c</name>
        <dbReference type="ChEBI" id="CHEBI:61717"/>
    </ligand>
</feature>
<sequence>MFRSTFGLLVAAGLCVASVGRYDRPLFREVVGNPDGGGAVRAGGAVQLEGPDSSRFTYTKLVSGLDEPMGMAILPNFDVVVAERKGAVRYFNNATKEVSTIAQFNVFSGIEDGLLGVAADPDFKNNNWIYFYYGVGGEKSVSHLARFELKGQKLNQQSKKVLLEVPTQRQYCCHSAGHITFSDGLLYLSIGDNTNAEEIEGHTPIDERPGRELSDDQAATANSNDYRGKILRIKPEADGTYSIPDGNLFPKDGSQGKPEIYAMGVRNPFRISVDPKTKFLYWGDVGPDTEVPGSEGKMSYDEINQARKPGFFGYPYFLGDNEVFPDYDFATKKEGPGKDPQKPVNDSPHNTGIRDLPPAQPAFIWYGKGPSKKYPLVGKGGASAMAGPVYYSDLYPNAPYKLPEYYNGKLFIFEWIRKWIMAVTMDANGDYVAMEPFLPQLKVVAPIDMQIARDGAIYLLAYGTNWFARNTDSGIIRVEYTEGNRNPIAAVSTGKTIGAAPFKATLSAKGSKDYDAADKLTYEWKIGTKKLAGEEITHTFTKPGTYNVVLTVSDQHGGKGTATTEFKIGNTPPDVKIETTANRSFYWDNAPFNYTIKVTDKEDGKIQRSRIHAGFTYLAFGKDLAGALSGGEGENIRYAATAKLYASLDCKACHTMETKSIGPALKEISKKYASDTGAERMLARKIITGGSGNWGSYPMPPHADLPEKDAREIAGYILSLSKTTGPTPLSAQLKLTEHIGKGTEGAYVLQASYTDNGANGIGPQKTASHIVLRNPLIQMEDYQEGNVGVVIATQHTGYVSYIANITNGKYTRFNQIDLSHIKNIRLRIQEHGAGGTIELRQGSRDGQLLGKTEVPGGRLEDLKTGWKEILLPVNGGAGVHDLFLVFKNEKFKSPMFHIDWMYFESDFNP</sequence>
<dbReference type="HOGENOM" id="CLU_002470_1_0_10"/>
<dbReference type="InterPro" id="IPR011041">
    <property type="entry name" value="Quinoprot_gluc/sorb_DH_b-prop"/>
</dbReference>
<dbReference type="CAZy" id="CBM6">
    <property type="family name" value="Carbohydrate-Binding Module Family 6"/>
</dbReference>
<dbReference type="Gene3D" id="2.60.40.10">
    <property type="entry name" value="Immunoglobulins"/>
    <property type="match status" value="1"/>
</dbReference>
<dbReference type="InterPro" id="IPR008979">
    <property type="entry name" value="Galactose-bd-like_sf"/>
</dbReference>
<dbReference type="InterPro" id="IPR012938">
    <property type="entry name" value="Glc/Sorbosone_DH"/>
</dbReference>
<dbReference type="InterPro" id="IPR002324">
    <property type="entry name" value="Cyt_c_ID"/>
</dbReference>
<dbReference type="SMART" id="SM00606">
    <property type="entry name" value="CBD_IV"/>
    <property type="match status" value="1"/>
</dbReference>
<feature type="compositionally biased region" description="Basic and acidic residues" evidence="8">
    <location>
        <begin position="329"/>
        <end position="341"/>
    </location>
</feature>
<dbReference type="PANTHER" id="PTHR19328:SF75">
    <property type="entry name" value="ALDOSE SUGAR DEHYDROGENASE YLII"/>
    <property type="match status" value="1"/>
</dbReference>
<evidence type="ECO:0000259" key="9">
    <source>
        <dbReference type="PROSITE" id="PS50093"/>
    </source>
</evidence>
<dbReference type="CDD" id="cd00146">
    <property type="entry name" value="PKD"/>
    <property type="match status" value="1"/>
</dbReference>
<evidence type="ECO:0000256" key="1">
    <source>
        <dbReference type="ARBA" id="ARBA00022448"/>
    </source>
</evidence>
<dbReference type="InterPro" id="IPR009056">
    <property type="entry name" value="Cyt_c-like_dom"/>
</dbReference>